<feature type="domain" description="Carrier" evidence="1">
    <location>
        <begin position="1"/>
        <end position="74"/>
    </location>
</feature>
<dbReference type="PROSITE" id="PS50075">
    <property type="entry name" value="CARRIER"/>
    <property type="match status" value="1"/>
</dbReference>
<dbReference type="RefSeq" id="WP_303687385.1">
    <property type="nucleotide sequence ID" value="NZ_CAJXYO010000011.1"/>
</dbReference>
<dbReference type="Gene3D" id="1.10.1200.10">
    <property type="entry name" value="ACP-like"/>
    <property type="match status" value="1"/>
</dbReference>
<evidence type="ECO:0000259" key="1">
    <source>
        <dbReference type="PROSITE" id="PS50075"/>
    </source>
</evidence>
<dbReference type="InterPro" id="IPR009081">
    <property type="entry name" value="PP-bd_ACP"/>
</dbReference>
<comment type="caution">
    <text evidence="2">The sequence shown here is derived from an EMBL/GenBank/DDBJ whole genome shotgun (WGS) entry which is preliminary data.</text>
</comment>
<dbReference type="InterPro" id="IPR036736">
    <property type="entry name" value="ACP-like_sf"/>
</dbReference>
<dbReference type="Proteomes" id="UP000196102">
    <property type="component" value="Unassembled WGS sequence"/>
</dbReference>
<evidence type="ECO:0000313" key="3">
    <source>
        <dbReference type="Proteomes" id="UP000196102"/>
    </source>
</evidence>
<organism evidence="2 3">
    <name type="scientific">Nonlabens dokdonensis</name>
    <dbReference type="NCBI Taxonomy" id="328515"/>
    <lineage>
        <taxon>Bacteria</taxon>
        <taxon>Pseudomonadati</taxon>
        <taxon>Bacteroidota</taxon>
        <taxon>Flavobacteriia</taxon>
        <taxon>Flavobacteriales</taxon>
        <taxon>Flavobacteriaceae</taxon>
        <taxon>Nonlabens</taxon>
    </lineage>
</organism>
<dbReference type="AlphaFoldDB" id="A0A1Z8APF5"/>
<accession>A0A1Z8APF5</accession>
<gene>
    <name evidence="2" type="ORF">A9Q93_10480</name>
</gene>
<protein>
    <submittedName>
        <fullName evidence="2">Acyl carrier protein</fullName>
    </submittedName>
</protein>
<sequence>MNSAILESINEVKEGKGDEAITSVSNTTHLRDDLGLDSFDLAELTVRIEEKTGVDIFENGVVETIGEIAKQIDG</sequence>
<dbReference type="EMBL" id="MAAX01000164">
    <property type="protein sequence ID" value="OUS12187.1"/>
    <property type="molecule type" value="Genomic_DNA"/>
</dbReference>
<evidence type="ECO:0000313" key="2">
    <source>
        <dbReference type="EMBL" id="OUS12187.1"/>
    </source>
</evidence>
<dbReference type="Pfam" id="PF00550">
    <property type="entry name" value="PP-binding"/>
    <property type="match status" value="1"/>
</dbReference>
<proteinExistence type="predicted"/>
<reference evidence="3" key="1">
    <citation type="journal article" date="2017" name="Proc. Natl. Acad. Sci. U.S.A.">
        <title>Simulation of Deepwater Horizon oil plume reveals substrate specialization within a complex community of hydrocarbon-degraders.</title>
        <authorList>
            <person name="Hu P."/>
            <person name="Dubinsky E.A."/>
            <person name="Probst A.J."/>
            <person name="Wang J."/>
            <person name="Sieber C.M.K."/>
            <person name="Tom L.M."/>
            <person name="Gardinali P."/>
            <person name="Banfield J.F."/>
            <person name="Atlas R.M."/>
            <person name="Andersen G.L."/>
        </authorList>
    </citation>
    <scope>NUCLEOTIDE SEQUENCE [LARGE SCALE GENOMIC DNA]</scope>
</reference>
<dbReference type="SUPFAM" id="SSF47336">
    <property type="entry name" value="ACP-like"/>
    <property type="match status" value="1"/>
</dbReference>
<name>A0A1Z8APF5_9FLAO</name>